<dbReference type="GO" id="GO:0010330">
    <property type="term" value="C:cellulose synthase complex"/>
    <property type="evidence" value="ECO:0007669"/>
    <property type="project" value="InterPro"/>
</dbReference>
<dbReference type="GO" id="GO:2001006">
    <property type="term" value="P:regulation of cellulose biosynthetic process"/>
    <property type="evidence" value="ECO:0007669"/>
    <property type="project" value="InterPro"/>
</dbReference>
<feature type="region of interest" description="Disordered" evidence="1">
    <location>
        <begin position="86"/>
        <end position="105"/>
    </location>
</feature>
<reference evidence="2" key="1">
    <citation type="submission" date="2020-01" db="EMBL/GenBank/DDBJ databases">
        <title>Genome sequence of Kobresia littledalei, the first chromosome-level genome in the family Cyperaceae.</title>
        <authorList>
            <person name="Qu G."/>
        </authorList>
    </citation>
    <scope>NUCLEOTIDE SEQUENCE</scope>
    <source>
        <strain evidence="2">C.B.Clarke</strain>
        <tissue evidence="2">Leaf</tissue>
    </source>
</reference>
<evidence type="ECO:0000313" key="3">
    <source>
        <dbReference type="Proteomes" id="UP000623129"/>
    </source>
</evidence>
<accession>A0A833RWJ5</accession>
<proteinExistence type="predicted"/>
<dbReference type="InterPro" id="IPR044297">
    <property type="entry name" value="CSI1/2/3"/>
</dbReference>
<dbReference type="EMBL" id="SWLB01000003">
    <property type="protein sequence ID" value="KAF3340159.1"/>
    <property type="molecule type" value="Genomic_DNA"/>
</dbReference>
<dbReference type="PANTHER" id="PTHR46369">
    <property type="entry name" value="PROTEIN CELLULOSE SYNTHASE INTERACTIVE 1"/>
    <property type="match status" value="1"/>
</dbReference>
<dbReference type="OrthoDB" id="1917594at2759"/>
<sequence length="164" mass="18430">MSLLDLLAPYQYRYGDLYAGLSPFLLILSLLAPYQYSSQQDFQSLLAQYHKTKKLEVLATLQQNKVWVNFSAKSTEVALSLSISQPNTGSPKMDQNLTGSQLQHGSKPTLGRVTIQIDKVLTEGLYSGMFSLSHDGGKDSSRTLEIEIVWSNRTFREYILAKFT</sequence>
<organism evidence="2 3">
    <name type="scientific">Carex littledalei</name>
    <dbReference type="NCBI Taxonomy" id="544730"/>
    <lineage>
        <taxon>Eukaryota</taxon>
        <taxon>Viridiplantae</taxon>
        <taxon>Streptophyta</taxon>
        <taxon>Embryophyta</taxon>
        <taxon>Tracheophyta</taxon>
        <taxon>Spermatophyta</taxon>
        <taxon>Magnoliopsida</taxon>
        <taxon>Liliopsida</taxon>
        <taxon>Poales</taxon>
        <taxon>Cyperaceae</taxon>
        <taxon>Cyperoideae</taxon>
        <taxon>Cariceae</taxon>
        <taxon>Carex</taxon>
        <taxon>Carex subgen. Euthyceras</taxon>
    </lineage>
</organism>
<keyword evidence="3" id="KW-1185">Reference proteome</keyword>
<evidence type="ECO:0000256" key="1">
    <source>
        <dbReference type="SAM" id="MobiDB-lite"/>
    </source>
</evidence>
<dbReference type="GO" id="GO:0008017">
    <property type="term" value="F:microtubule binding"/>
    <property type="evidence" value="ECO:0007669"/>
    <property type="project" value="InterPro"/>
</dbReference>
<protein>
    <submittedName>
        <fullName evidence="2">Uncharacterized protein</fullName>
    </submittedName>
</protein>
<dbReference type="GO" id="GO:0051211">
    <property type="term" value="P:anisotropic cell growth"/>
    <property type="evidence" value="ECO:0007669"/>
    <property type="project" value="InterPro"/>
</dbReference>
<dbReference type="Proteomes" id="UP000623129">
    <property type="component" value="Unassembled WGS sequence"/>
</dbReference>
<name>A0A833RWJ5_9POAL</name>
<comment type="caution">
    <text evidence="2">The sequence shown here is derived from an EMBL/GenBank/DDBJ whole genome shotgun (WGS) entry which is preliminary data.</text>
</comment>
<evidence type="ECO:0000313" key="2">
    <source>
        <dbReference type="EMBL" id="KAF3340159.1"/>
    </source>
</evidence>
<gene>
    <name evidence="2" type="ORF">FCM35_KLT15930</name>
</gene>
<dbReference type="PANTHER" id="PTHR46369:SF1">
    <property type="entry name" value="PROTEIN CELLULOSE SYNTHASE INTERACTIVE 3"/>
    <property type="match status" value="1"/>
</dbReference>
<dbReference type="AlphaFoldDB" id="A0A833RWJ5"/>